<dbReference type="Pfam" id="PF00534">
    <property type="entry name" value="Glycos_transf_1"/>
    <property type="match status" value="1"/>
</dbReference>
<dbReference type="Gene3D" id="3.40.50.2000">
    <property type="entry name" value="Glycogen Phosphorylase B"/>
    <property type="match status" value="2"/>
</dbReference>
<gene>
    <name evidence="4" type="ORF">KI810_08835</name>
</gene>
<dbReference type="PANTHER" id="PTHR46401">
    <property type="entry name" value="GLYCOSYLTRANSFERASE WBBK-RELATED"/>
    <property type="match status" value="1"/>
</dbReference>
<dbReference type="Pfam" id="PF13439">
    <property type="entry name" value="Glyco_transf_4"/>
    <property type="match status" value="1"/>
</dbReference>
<evidence type="ECO:0000256" key="1">
    <source>
        <dbReference type="ARBA" id="ARBA00022679"/>
    </source>
</evidence>
<dbReference type="Proteomes" id="UP000756860">
    <property type="component" value="Unassembled WGS sequence"/>
</dbReference>
<evidence type="ECO:0000313" key="4">
    <source>
        <dbReference type="EMBL" id="MBT0653158.1"/>
    </source>
</evidence>
<evidence type="ECO:0000259" key="3">
    <source>
        <dbReference type="Pfam" id="PF13439"/>
    </source>
</evidence>
<name>A0ABS5SCR1_9BACT</name>
<accession>A0ABS5SCR1</accession>
<feature type="domain" description="Glycosyltransferase subfamily 4-like N-terminal" evidence="3">
    <location>
        <begin position="18"/>
        <end position="177"/>
    </location>
</feature>
<dbReference type="CDD" id="cd03809">
    <property type="entry name" value="GT4_MtfB-like"/>
    <property type="match status" value="1"/>
</dbReference>
<keyword evidence="5" id="KW-1185">Reference proteome</keyword>
<dbReference type="InterPro" id="IPR001296">
    <property type="entry name" value="Glyco_trans_1"/>
</dbReference>
<comment type="caution">
    <text evidence="4">The sequence shown here is derived from an EMBL/GenBank/DDBJ whole genome shotgun (WGS) entry which is preliminary data.</text>
</comment>
<evidence type="ECO:0000259" key="2">
    <source>
        <dbReference type="Pfam" id="PF00534"/>
    </source>
</evidence>
<dbReference type="EMBL" id="JAHCVK010000002">
    <property type="protein sequence ID" value="MBT0653158.1"/>
    <property type="molecule type" value="Genomic_DNA"/>
</dbReference>
<keyword evidence="1" id="KW-0808">Transferase</keyword>
<feature type="domain" description="Glycosyl transferase family 1" evidence="2">
    <location>
        <begin position="193"/>
        <end position="352"/>
    </location>
</feature>
<proteinExistence type="predicted"/>
<protein>
    <submittedName>
        <fullName evidence="4">Glycosyltransferase family 4 protein</fullName>
    </submittedName>
</protein>
<dbReference type="SUPFAM" id="SSF53756">
    <property type="entry name" value="UDP-Glycosyltransferase/glycogen phosphorylase"/>
    <property type="match status" value="1"/>
</dbReference>
<reference evidence="4 5" key="1">
    <citation type="submission" date="2021-05" db="EMBL/GenBank/DDBJ databases">
        <title>The draft genome of Geobacter luticola JCM 17780.</title>
        <authorList>
            <person name="Xu Z."/>
            <person name="Masuda Y."/>
            <person name="Itoh H."/>
            <person name="Senoo K."/>
        </authorList>
    </citation>
    <scope>NUCLEOTIDE SEQUENCE [LARGE SCALE GENOMIC DNA]</scope>
    <source>
        <strain evidence="4 5">JCM 17780</strain>
    </source>
</reference>
<organism evidence="4 5">
    <name type="scientific">Geomobilimonas luticola</name>
    <dbReference type="NCBI Taxonomy" id="1114878"/>
    <lineage>
        <taxon>Bacteria</taxon>
        <taxon>Pseudomonadati</taxon>
        <taxon>Thermodesulfobacteriota</taxon>
        <taxon>Desulfuromonadia</taxon>
        <taxon>Geobacterales</taxon>
        <taxon>Geobacteraceae</taxon>
        <taxon>Geomobilimonas</taxon>
    </lineage>
</organism>
<evidence type="ECO:0000313" key="5">
    <source>
        <dbReference type="Proteomes" id="UP000756860"/>
    </source>
</evidence>
<dbReference type="InterPro" id="IPR028098">
    <property type="entry name" value="Glyco_trans_4-like_N"/>
</dbReference>
<dbReference type="PANTHER" id="PTHR46401:SF2">
    <property type="entry name" value="GLYCOSYLTRANSFERASE WBBK-RELATED"/>
    <property type="match status" value="1"/>
</dbReference>
<sequence>MNHMRIVVNGRFSGRKTGVGRVIENLFKSLQDIDLENEYFIYVNEEFKDFIHFTNPRFHLISNGIPAGNSLLNHLWTQTGFVYSIFAQKADLVILPQINLYMFKLAPTILFQHDLIEHHIPNQKWYKLLFRRLAFPLAMRLSDVIVSVSENTRNDVKHIYHVPDRKLAVIRNGVDLSLFRPVDRDVAKQHVRSKFGIDDDYILYTGTLTLPQKNLLRLVDAYHALTLKGVRHQLVMTGGKGKDAHLIHQKVAELGLGQRVLFTGYTQDEDLPYLYSAATVFCFPSLYEGFGLPVLESMACGCPVVTSNSSSLCEVGGDAALLVDPLDSGAIAEAVCTLITHDELRTEYSAKGLERARQFSWDRAGRQLLDTINVVGRQAASRAS</sequence>